<reference evidence="3" key="1">
    <citation type="submission" date="2017-06" db="EMBL/GenBank/DDBJ databases">
        <authorList>
            <person name="Varghese N."/>
            <person name="Submissions S."/>
        </authorList>
    </citation>
    <scope>NUCLEOTIDE SEQUENCE [LARGE SCALE GENOMIC DNA]</scope>
    <source>
        <strain evidence="3">LNB2</strain>
    </source>
</reference>
<keyword evidence="1" id="KW-0732">Signal</keyword>
<evidence type="ECO:0000313" key="2">
    <source>
        <dbReference type="EMBL" id="SNS12279.1"/>
    </source>
</evidence>
<evidence type="ECO:0000313" key="3">
    <source>
        <dbReference type="Proteomes" id="UP000198281"/>
    </source>
</evidence>
<feature type="signal peptide" evidence="1">
    <location>
        <begin position="1"/>
        <end position="16"/>
    </location>
</feature>
<evidence type="ECO:0000256" key="1">
    <source>
        <dbReference type="SAM" id="SignalP"/>
    </source>
</evidence>
<protein>
    <recommendedName>
        <fullName evidence="4">Lipoprotein</fullName>
    </recommendedName>
</protein>
<dbReference type="PROSITE" id="PS51257">
    <property type="entry name" value="PROKAR_LIPOPROTEIN"/>
    <property type="match status" value="1"/>
</dbReference>
<dbReference type="Proteomes" id="UP000198281">
    <property type="component" value="Unassembled WGS sequence"/>
</dbReference>
<proteinExistence type="predicted"/>
<accession>A0A239BXA8</accession>
<dbReference type="RefSeq" id="WP_089217935.1">
    <property type="nucleotide sequence ID" value="NZ_FZOS01000001.1"/>
</dbReference>
<feature type="chain" id="PRO_5012218455" description="Lipoprotein" evidence="1">
    <location>
        <begin position="17"/>
        <end position="164"/>
    </location>
</feature>
<gene>
    <name evidence="2" type="ORF">SAMN06295912_101446</name>
</gene>
<dbReference type="OrthoDB" id="7594790at2"/>
<organism evidence="2 3">
    <name type="scientific">Edaphosphingomonas laterariae</name>
    <dbReference type="NCBI Taxonomy" id="861865"/>
    <lineage>
        <taxon>Bacteria</taxon>
        <taxon>Pseudomonadati</taxon>
        <taxon>Pseudomonadota</taxon>
        <taxon>Alphaproteobacteria</taxon>
        <taxon>Sphingomonadales</taxon>
        <taxon>Rhizorhabdaceae</taxon>
        <taxon>Edaphosphingomonas</taxon>
    </lineage>
</organism>
<dbReference type="AlphaFoldDB" id="A0A239BXA8"/>
<evidence type="ECO:0008006" key="4">
    <source>
        <dbReference type="Google" id="ProtNLM"/>
    </source>
</evidence>
<dbReference type="EMBL" id="FZOS01000001">
    <property type="protein sequence ID" value="SNS12279.1"/>
    <property type="molecule type" value="Genomic_DNA"/>
</dbReference>
<name>A0A239BXA8_9SPHN</name>
<sequence length="164" mass="17037">MRRPLILLALPLLALAACEMKVGKGDEAAETGANASVPAEKGHVSLEIPGFTGKLDIPAFDPGDDDMDIDGIRLYPGSRVSSVDIKAGKGDKDTVRLGYSSPDAPDKLQAYYEAAAKEKGFTVAPAVKQGSGTLLHLTSAKGKSIEISIEQQATGSQGALTIVD</sequence>
<keyword evidence="3" id="KW-1185">Reference proteome</keyword>